<feature type="compositionally biased region" description="Basic residues" evidence="1">
    <location>
        <begin position="182"/>
        <end position="197"/>
    </location>
</feature>
<dbReference type="Proteomes" id="UP000222531">
    <property type="component" value="Unassembled WGS sequence"/>
</dbReference>
<feature type="transmembrane region" description="Helical" evidence="2">
    <location>
        <begin position="62"/>
        <end position="83"/>
    </location>
</feature>
<dbReference type="RefSeq" id="WP_099201775.1">
    <property type="nucleotide sequence ID" value="NZ_JBIRXA010000006.1"/>
</dbReference>
<proteinExistence type="predicted"/>
<evidence type="ECO:0000256" key="2">
    <source>
        <dbReference type="SAM" id="Phobius"/>
    </source>
</evidence>
<dbReference type="AlphaFoldDB" id="A0A2G1XCE2"/>
<protein>
    <submittedName>
        <fullName evidence="3">Uncharacterized protein</fullName>
    </submittedName>
</protein>
<dbReference type="EMBL" id="NHZO01000156">
    <property type="protein sequence ID" value="PHQ48829.1"/>
    <property type="molecule type" value="Genomic_DNA"/>
</dbReference>
<keyword evidence="2" id="KW-0812">Transmembrane</keyword>
<accession>A0A2G1XCE2</accession>
<keyword evidence="2" id="KW-1133">Transmembrane helix</keyword>
<keyword evidence="4" id="KW-1185">Reference proteome</keyword>
<evidence type="ECO:0000256" key="1">
    <source>
        <dbReference type="SAM" id="MobiDB-lite"/>
    </source>
</evidence>
<dbReference type="OrthoDB" id="3258069at2"/>
<feature type="region of interest" description="Disordered" evidence="1">
    <location>
        <begin position="178"/>
        <end position="197"/>
    </location>
</feature>
<keyword evidence="2" id="KW-0472">Membrane</keyword>
<gene>
    <name evidence="3" type="ORF">BLA24_27565</name>
</gene>
<evidence type="ECO:0000313" key="3">
    <source>
        <dbReference type="EMBL" id="PHQ48829.1"/>
    </source>
</evidence>
<feature type="transmembrane region" description="Helical" evidence="2">
    <location>
        <begin position="111"/>
        <end position="133"/>
    </location>
</feature>
<name>A0A2G1XCE2_STRCJ</name>
<evidence type="ECO:0000313" key="4">
    <source>
        <dbReference type="Proteomes" id="UP000222531"/>
    </source>
</evidence>
<sequence length="197" mass="20857">MHGQTAKLDRDDAWYVVFTAADEALDIPAVKKAARLALSTDANIKPMLEGNKSFTLGYQSRWLPFLGAVGTVVLAVAMVFAAFSEFLRFARSLAPLAVLTGNGRIFRTTAVWALGVPVAVAGVLGLAMYVVLGQAVTGGPYGAELSGRLCLVLLLAAVAVAVVIAWVAGRAAERAERPGTRASRRAVTRGRSRKAFR</sequence>
<feature type="transmembrane region" description="Helical" evidence="2">
    <location>
        <begin position="145"/>
        <end position="168"/>
    </location>
</feature>
<organism evidence="3 4">
    <name type="scientific">Streptomyces cinnamoneus</name>
    <name type="common">Streptoverticillium cinnamoneum</name>
    <dbReference type="NCBI Taxonomy" id="53446"/>
    <lineage>
        <taxon>Bacteria</taxon>
        <taxon>Bacillati</taxon>
        <taxon>Actinomycetota</taxon>
        <taxon>Actinomycetes</taxon>
        <taxon>Kitasatosporales</taxon>
        <taxon>Streptomycetaceae</taxon>
        <taxon>Streptomyces</taxon>
        <taxon>Streptomyces cinnamoneus group</taxon>
    </lineage>
</organism>
<comment type="caution">
    <text evidence="3">The sequence shown here is derived from an EMBL/GenBank/DDBJ whole genome shotgun (WGS) entry which is preliminary data.</text>
</comment>
<reference evidence="3 4" key="1">
    <citation type="journal article" date="2017" name="Biochemistry">
        <title>Identification of the Biosynthetic Pathway for the Antibiotic Bicyclomycin.</title>
        <authorList>
            <person name="Patteson J."/>
            <person name="Cai W."/>
            <person name="Johnson R.A."/>
            <person name="Santa Maria K."/>
            <person name="Li B."/>
        </authorList>
    </citation>
    <scope>NUCLEOTIDE SEQUENCE [LARGE SCALE GENOMIC DNA]</scope>
    <source>
        <strain evidence="3 4">ATCC 21532</strain>
    </source>
</reference>